<dbReference type="AlphaFoldDB" id="A0A098YUY0"/>
<proteinExistence type="predicted"/>
<dbReference type="SUPFAM" id="SSF158446">
    <property type="entry name" value="IVS-encoded protein-like"/>
    <property type="match status" value="1"/>
</dbReference>
<reference evidence="1 2" key="1">
    <citation type="submission" date="2014-07" db="EMBL/GenBank/DDBJ databases">
        <authorList>
            <person name="McCorrison J."/>
            <person name="Sanka R."/>
            <person name="Torralba M."/>
            <person name="Gillis M."/>
            <person name="Haft D.H."/>
            <person name="Methe B."/>
            <person name="Sutton G."/>
            <person name="Nelson K.E."/>
        </authorList>
    </citation>
    <scope>NUCLEOTIDE SEQUENCE [LARGE SCALE GENOMIC DNA]</scope>
    <source>
        <strain evidence="1 2">S9-PR14</strain>
    </source>
</reference>
<protein>
    <recommendedName>
        <fullName evidence="3">Four helix bundle protein</fullName>
    </recommendedName>
</protein>
<dbReference type="InterPro" id="IPR012657">
    <property type="entry name" value="23S_rRNA-intervening_sequence"/>
</dbReference>
<dbReference type="EMBL" id="JRPQ01000003">
    <property type="protein sequence ID" value="KGI23154.1"/>
    <property type="molecule type" value="Genomic_DNA"/>
</dbReference>
<gene>
    <name evidence="1" type="ORF">HMPREF9304_00350</name>
</gene>
<evidence type="ECO:0000313" key="1">
    <source>
        <dbReference type="EMBL" id="KGI23154.1"/>
    </source>
</evidence>
<name>A0A098YUY0_9BACT</name>
<organism evidence="1 2">
    <name type="scientific">Hoylesella timonensis S9-PR14</name>
    <dbReference type="NCBI Taxonomy" id="1401062"/>
    <lineage>
        <taxon>Bacteria</taxon>
        <taxon>Pseudomonadati</taxon>
        <taxon>Bacteroidota</taxon>
        <taxon>Bacteroidia</taxon>
        <taxon>Bacteroidales</taxon>
        <taxon>Prevotellaceae</taxon>
        <taxon>Hoylesella</taxon>
    </lineage>
</organism>
<dbReference type="PANTHER" id="PTHR38471">
    <property type="entry name" value="FOUR HELIX BUNDLE PROTEIN"/>
    <property type="match status" value="1"/>
</dbReference>
<dbReference type="OrthoDB" id="9811959at2"/>
<dbReference type="NCBIfam" id="NF008911">
    <property type="entry name" value="PRK12275.1-2"/>
    <property type="match status" value="1"/>
</dbReference>
<dbReference type="Pfam" id="PF05635">
    <property type="entry name" value="23S_rRNA_IVP"/>
    <property type="match status" value="1"/>
</dbReference>
<dbReference type="InterPro" id="IPR036583">
    <property type="entry name" value="23S_rRNA_IVS_sf"/>
</dbReference>
<accession>A0A098YUY0</accession>
<dbReference type="RefSeq" id="WP_036925572.1">
    <property type="nucleotide sequence ID" value="NZ_JRPQ01000003.1"/>
</dbReference>
<comment type="caution">
    <text evidence="1">The sequence shown here is derived from an EMBL/GenBank/DDBJ whole genome shotgun (WGS) entry which is preliminary data.</text>
</comment>
<evidence type="ECO:0008006" key="3">
    <source>
        <dbReference type="Google" id="ProtNLM"/>
    </source>
</evidence>
<dbReference type="PANTHER" id="PTHR38471:SF2">
    <property type="entry name" value="FOUR HELIX BUNDLE PROTEIN"/>
    <property type="match status" value="1"/>
</dbReference>
<evidence type="ECO:0000313" key="2">
    <source>
        <dbReference type="Proteomes" id="UP000029723"/>
    </source>
</evidence>
<dbReference type="Proteomes" id="UP000029723">
    <property type="component" value="Unassembled WGS sequence"/>
</dbReference>
<dbReference type="Gene3D" id="1.20.1440.60">
    <property type="entry name" value="23S rRNA-intervening sequence"/>
    <property type="match status" value="1"/>
</dbReference>
<dbReference type="CDD" id="cd16377">
    <property type="entry name" value="23S_rRNA_IVP_like"/>
    <property type="match status" value="1"/>
</dbReference>
<dbReference type="NCBIfam" id="TIGR02436">
    <property type="entry name" value="four helix bundle protein"/>
    <property type="match status" value="1"/>
</dbReference>
<sequence>MGTFRDLSVWQKSMNLTRKVYELTASYPQEERFGLVSQMRRCAVSIPSNISEGYGRETNNEHIRFLYISLGSCNELETQLILSKDLAFITTNACQELVSLVEEVSKMLKSLIYTEKYKHPLEEELQYKTVKK</sequence>